<proteinExistence type="predicted"/>
<dbReference type="RefSeq" id="XP_033573513.1">
    <property type="nucleotide sequence ID" value="XM_033726656.1"/>
</dbReference>
<evidence type="ECO:0000313" key="3">
    <source>
        <dbReference type="RefSeq" id="XP_033573513.1"/>
    </source>
</evidence>
<sequence>MAWFRRSKKAQQRASTKEDQQAIVDMSMSGFIAGFCKLPNELRDEVLFYIFGLFPHPGARSGVQLWNLATSTLRIFDIFPSEIQSYVREYLMSMWMTDSTYIAIDRPEDTSKYRHSMAHYALIAVPIDCRSMVHDLELRCTGRVVQRTEVDATDLEMPETQISVSMHDDVEGLRRAS</sequence>
<dbReference type="GeneID" id="54467549"/>
<name>A0A6A6YD75_9PEZI</name>
<reference evidence="1 3" key="1">
    <citation type="journal article" date="2020" name="Stud. Mycol.">
        <title>101 Dothideomycetes genomes: a test case for predicting lifestyles and emergence of pathogens.</title>
        <authorList>
            <person name="Haridas S."/>
            <person name="Albert R."/>
            <person name="Binder M."/>
            <person name="Bloem J."/>
            <person name="Labutti K."/>
            <person name="Salamov A."/>
            <person name="Andreopoulos B."/>
            <person name="Baker S."/>
            <person name="Barry K."/>
            <person name="Bills G."/>
            <person name="Bluhm B."/>
            <person name="Cannon C."/>
            <person name="Castanera R."/>
            <person name="Culley D."/>
            <person name="Daum C."/>
            <person name="Ezra D."/>
            <person name="Gonzalez J."/>
            <person name="Henrissat B."/>
            <person name="Kuo A."/>
            <person name="Liang C."/>
            <person name="Lipzen A."/>
            <person name="Lutzoni F."/>
            <person name="Magnuson J."/>
            <person name="Mondo S."/>
            <person name="Nolan M."/>
            <person name="Ohm R."/>
            <person name="Pangilinan J."/>
            <person name="Park H.-J."/>
            <person name="Ramirez L."/>
            <person name="Alfaro M."/>
            <person name="Sun H."/>
            <person name="Tritt A."/>
            <person name="Yoshinaga Y."/>
            <person name="Zwiers L.-H."/>
            <person name="Turgeon B."/>
            <person name="Goodwin S."/>
            <person name="Spatafora J."/>
            <person name="Crous P."/>
            <person name="Grigoriev I."/>
        </authorList>
    </citation>
    <scope>NUCLEOTIDE SEQUENCE</scope>
    <source>
        <strain evidence="1 3">CBS 304.34</strain>
    </source>
</reference>
<evidence type="ECO:0000313" key="2">
    <source>
        <dbReference type="Proteomes" id="UP000504636"/>
    </source>
</evidence>
<keyword evidence="2" id="KW-1185">Reference proteome</keyword>
<dbReference type="EMBL" id="MU003707">
    <property type="protein sequence ID" value="KAF2806549.1"/>
    <property type="molecule type" value="Genomic_DNA"/>
</dbReference>
<evidence type="ECO:0000313" key="1">
    <source>
        <dbReference type="EMBL" id="KAF2806549.1"/>
    </source>
</evidence>
<accession>A0A6A6YD75</accession>
<reference evidence="3" key="2">
    <citation type="submission" date="2020-04" db="EMBL/GenBank/DDBJ databases">
        <authorList>
            <consortium name="NCBI Genome Project"/>
        </authorList>
    </citation>
    <scope>NUCLEOTIDE SEQUENCE</scope>
    <source>
        <strain evidence="3">CBS 304.34</strain>
    </source>
</reference>
<dbReference type="Proteomes" id="UP000504636">
    <property type="component" value="Unplaced"/>
</dbReference>
<gene>
    <name evidence="1 3" type="ORF">BDZ99DRAFT_538865</name>
</gene>
<organism evidence="1">
    <name type="scientific">Mytilinidion resinicola</name>
    <dbReference type="NCBI Taxonomy" id="574789"/>
    <lineage>
        <taxon>Eukaryota</taxon>
        <taxon>Fungi</taxon>
        <taxon>Dikarya</taxon>
        <taxon>Ascomycota</taxon>
        <taxon>Pezizomycotina</taxon>
        <taxon>Dothideomycetes</taxon>
        <taxon>Pleosporomycetidae</taxon>
        <taxon>Mytilinidiales</taxon>
        <taxon>Mytilinidiaceae</taxon>
        <taxon>Mytilinidion</taxon>
    </lineage>
</organism>
<protein>
    <submittedName>
        <fullName evidence="1 3">Uncharacterized protein</fullName>
    </submittedName>
</protein>
<reference evidence="3" key="3">
    <citation type="submission" date="2025-04" db="UniProtKB">
        <authorList>
            <consortium name="RefSeq"/>
        </authorList>
    </citation>
    <scope>IDENTIFICATION</scope>
    <source>
        <strain evidence="3">CBS 304.34</strain>
    </source>
</reference>
<dbReference type="OrthoDB" id="10567120at2759"/>
<dbReference type="AlphaFoldDB" id="A0A6A6YD75"/>